<comment type="caution">
    <text evidence="2">The sequence shown here is derived from an EMBL/GenBank/DDBJ whole genome shotgun (WGS) entry which is preliminary data.</text>
</comment>
<keyword evidence="1" id="KW-1133">Transmembrane helix</keyword>
<dbReference type="AlphaFoldDB" id="A0A7C9IBQ8"/>
<keyword evidence="1" id="KW-0472">Membrane</keyword>
<reference evidence="2 3" key="1">
    <citation type="submission" date="2019-12" db="EMBL/GenBank/DDBJ databases">
        <title>Deinococcus sp. HMF7620 Genome sequencing and assembly.</title>
        <authorList>
            <person name="Kang H."/>
            <person name="Kim H."/>
            <person name="Joh K."/>
        </authorList>
    </citation>
    <scope>NUCLEOTIDE SEQUENCE [LARGE SCALE GENOMIC DNA]</scope>
    <source>
        <strain evidence="2 3">HMF7620</strain>
    </source>
</reference>
<dbReference type="Proteomes" id="UP000483286">
    <property type="component" value="Unassembled WGS sequence"/>
</dbReference>
<keyword evidence="3" id="KW-1185">Reference proteome</keyword>
<dbReference type="RefSeq" id="WP_157459621.1">
    <property type="nucleotide sequence ID" value="NZ_WQLB01000015.1"/>
</dbReference>
<feature type="transmembrane region" description="Helical" evidence="1">
    <location>
        <begin position="15"/>
        <end position="48"/>
    </location>
</feature>
<accession>A0A7C9IBQ8</accession>
<dbReference type="EMBL" id="WQLB01000015">
    <property type="protein sequence ID" value="MVN87566.1"/>
    <property type="molecule type" value="Genomic_DNA"/>
</dbReference>
<proteinExistence type="predicted"/>
<evidence type="ECO:0000313" key="2">
    <source>
        <dbReference type="EMBL" id="MVN87566.1"/>
    </source>
</evidence>
<evidence type="ECO:0000256" key="1">
    <source>
        <dbReference type="SAM" id="Phobius"/>
    </source>
</evidence>
<keyword evidence="1" id="KW-0812">Transmembrane</keyword>
<protein>
    <submittedName>
        <fullName evidence="2">Uncharacterized protein</fullName>
    </submittedName>
</protein>
<name>A0A7C9IBQ8_9DEIO</name>
<feature type="transmembrane region" description="Helical" evidence="1">
    <location>
        <begin position="60"/>
        <end position="93"/>
    </location>
</feature>
<evidence type="ECO:0000313" key="3">
    <source>
        <dbReference type="Proteomes" id="UP000483286"/>
    </source>
</evidence>
<sequence>MLTARFQPFAAHRRLFLWVVVALTAASLALFAPIWLPMALVLTVAAILPVQTEAQRVAGIVGLGVLALMGSGTLVIGAVCALPSVSTLGFLAATSILLARNR</sequence>
<organism evidence="2 3">
    <name type="scientific">Deinococcus arboris</name>
    <dbReference type="NCBI Taxonomy" id="2682977"/>
    <lineage>
        <taxon>Bacteria</taxon>
        <taxon>Thermotogati</taxon>
        <taxon>Deinococcota</taxon>
        <taxon>Deinococci</taxon>
        <taxon>Deinococcales</taxon>
        <taxon>Deinococcaceae</taxon>
        <taxon>Deinococcus</taxon>
    </lineage>
</organism>
<gene>
    <name evidence="2" type="ORF">GO986_12395</name>
</gene>